<sequence length="42" mass="4741">MVELGLVIDHNASRNMDIITGQRNMTIITGQRNMDIITGQRL</sequence>
<reference evidence="1" key="1">
    <citation type="journal article" date="2023" name="Mol. Biol. Evol.">
        <title>Third-Generation Sequencing Reveals the Adaptive Role of the Epigenome in Three Deep-Sea Polychaetes.</title>
        <authorList>
            <person name="Perez M."/>
            <person name="Aroh O."/>
            <person name="Sun Y."/>
            <person name="Lan Y."/>
            <person name="Juniper S.K."/>
            <person name="Young C.R."/>
            <person name="Angers B."/>
            <person name="Qian P.Y."/>
        </authorList>
    </citation>
    <scope>NUCLEOTIDE SEQUENCE</scope>
    <source>
        <strain evidence="1">P08H-3</strain>
    </source>
</reference>
<organism evidence="1 2">
    <name type="scientific">Paralvinella palmiformis</name>
    <dbReference type="NCBI Taxonomy" id="53620"/>
    <lineage>
        <taxon>Eukaryota</taxon>
        <taxon>Metazoa</taxon>
        <taxon>Spiralia</taxon>
        <taxon>Lophotrochozoa</taxon>
        <taxon>Annelida</taxon>
        <taxon>Polychaeta</taxon>
        <taxon>Sedentaria</taxon>
        <taxon>Canalipalpata</taxon>
        <taxon>Terebellida</taxon>
        <taxon>Terebelliformia</taxon>
        <taxon>Alvinellidae</taxon>
        <taxon>Paralvinella</taxon>
    </lineage>
</organism>
<comment type="caution">
    <text evidence="1">The sequence shown here is derived from an EMBL/GenBank/DDBJ whole genome shotgun (WGS) entry which is preliminary data.</text>
</comment>
<proteinExistence type="predicted"/>
<dbReference type="AlphaFoldDB" id="A0AAD9JQG4"/>
<dbReference type="Proteomes" id="UP001208570">
    <property type="component" value="Unassembled WGS sequence"/>
</dbReference>
<dbReference type="EMBL" id="JAODUP010000217">
    <property type="protein sequence ID" value="KAK2156255.1"/>
    <property type="molecule type" value="Genomic_DNA"/>
</dbReference>
<gene>
    <name evidence="1" type="ORF">LSH36_217g01052</name>
</gene>
<name>A0AAD9JQG4_9ANNE</name>
<protein>
    <submittedName>
        <fullName evidence="1">Uncharacterized protein</fullName>
    </submittedName>
</protein>
<evidence type="ECO:0000313" key="2">
    <source>
        <dbReference type="Proteomes" id="UP001208570"/>
    </source>
</evidence>
<accession>A0AAD9JQG4</accession>
<keyword evidence="2" id="KW-1185">Reference proteome</keyword>
<evidence type="ECO:0000313" key="1">
    <source>
        <dbReference type="EMBL" id="KAK2156255.1"/>
    </source>
</evidence>